<organism evidence="2 3">
    <name type="scientific">Pyrenophora teres f. teres</name>
    <dbReference type="NCBI Taxonomy" id="97479"/>
    <lineage>
        <taxon>Eukaryota</taxon>
        <taxon>Fungi</taxon>
        <taxon>Dikarya</taxon>
        <taxon>Ascomycota</taxon>
        <taxon>Pezizomycotina</taxon>
        <taxon>Dothideomycetes</taxon>
        <taxon>Pleosporomycetidae</taxon>
        <taxon>Pleosporales</taxon>
        <taxon>Pleosporineae</taxon>
        <taxon>Pleosporaceae</taxon>
        <taxon>Pyrenophora</taxon>
    </lineage>
</organism>
<evidence type="ECO:0000313" key="3">
    <source>
        <dbReference type="Proteomes" id="UP000472372"/>
    </source>
</evidence>
<feature type="region of interest" description="Disordered" evidence="1">
    <location>
        <begin position="352"/>
        <end position="380"/>
    </location>
</feature>
<name>A0A6S6WIG4_9PLEO</name>
<evidence type="ECO:0000313" key="2">
    <source>
        <dbReference type="EMBL" id="CAE7208671.1"/>
    </source>
</evidence>
<gene>
    <name evidence="2" type="ORF">PTTW11_09878</name>
</gene>
<dbReference type="EMBL" id="HG992985">
    <property type="protein sequence ID" value="CAE7208671.1"/>
    <property type="molecule type" value="Genomic_DNA"/>
</dbReference>
<sequence>MAESTVRGQHFEHLVEYALAVCRECQHGVLPSHIKSHVQRAHPAKRKQAKAIAEEVGNWAGLIQYAGELEVPSQVIKPIHQLPVYKDGLMCQVDPDHCRRIFRKPEGIRKHWRDVHSWSAAGKGGHPTREKQKEIQERISQHCKKVHCQRLLVQGQGSQYFQVHEPDKNNPNVVPVNSEAAWAQVGEQMARAWETIEKRAQTTIQEGERDEVNPWLERTQWLPYLVGIERPDLLVCIEEPVAEPDARQEQQAEPVEAAIWAAMDGLARFSQASVIDRIGVFVRLEAIRTEMHQTRFQPLQPYMDKDAVVKHIRPWQQMLMFFARTQKEHGWKSPKYRFTRRQREAWEALVEEAEREVDGEGQEEEGQEEEMGEGEGPRPKKLSKIQKACLEFCIALLNNRITRREYDSPLVCALAVLGVKEDGWKGPEQYPPILSAVIKIARFMVVQKGLEMSGPEEDSGDETDDDLDDSAYESGPSQRRRPKGCLQLVQKMMDRFMFRGMVHGLASESRRLLTEELMFSSKAAPVPAVPWESIRDNPTDERPGWNFLKDHRTSMPVDGERWLFERVGESASIRSRFMKPGTQSGVDRQAVERYMDRVVEFREKLAVLMHMTGGQPARGPELLSVRHSNTVQGGHRNIFIEDGMVVFVTRYHKGYKVSGDVKIIHRYLPREVGELVVWYMWLVLPFQQRLEALVWEKEAVSSHMWPADPAAASGRPIGCGRR</sequence>
<accession>A0A6S6WIG4</accession>
<feature type="compositionally biased region" description="Acidic residues" evidence="1">
    <location>
        <begin position="454"/>
        <end position="471"/>
    </location>
</feature>
<dbReference type="AlphaFoldDB" id="A0A6S6WIG4"/>
<protein>
    <submittedName>
        <fullName evidence="2">DUF3505 domain containing protein</fullName>
    </submittedName>
</protein>
<dbReference type="InterPro" id="IPR022698">
    <property type="entry name" value="OrsD"/>
</dbReference>
<proteinExistence type="predicted"/>
<evidence type="ECO:0000256" key="1">
    <source>
        <dbReference type="SAM" id="MobiDB-lite"/>
    </source>
</evidence>
<feature type="compositionally biased region" description="Acidic residues" evidence="1">
    <location>
        <begin position="352"/>
        <end position="373"/>
    </location>
</feature>
<dbReference type="PROSITE" id="PS50157">
    <property type="entry name" value="ZINC_FINGER_C2H2_2"/>
    <property type="match status" value="1"/>
</dbReference>
<dbReference type="Pfam" id="PF12013">
    <property type="entry name" value="OrsD"/>
    <property type="match status" value="1"/>
</dbReference>
<feature type="region of interest" description="Disordered" evidence="1">
    <location>
        <begin position="452"/>
        <end position="484"/>
    </location>
</feature>
<dbReference type="InterPro" id="IPR013087">
    <property type="entry name" value="Znf_C2H2_type"/>
</dbReference>
<reference evidence="2" key="1">
    <citation type="submission" date="2021-02" db="EMBL/GenBank/DDBJ databases">
        <authorList>
            <person name="Syme A R."/>
            <person name="Syme A R."/>
            <person name="Moolhuijzen P."/>
        </authorList>
    </citation>
    <scope>NUCLEOTIDE SEQUENCE</scope>
    <source>
        <strain evidence="2">W1-1</strain>
    </source>
</reference>
<dbReference type="Proteomes" id="UP000472372">
    <property type="component" value="Chromosome 9"/>
</dbReference>